<evidence type="ECO:0000256" key="7">
    <source>
        <dbReference type="ARBA" id="ARBA00022777"/>
    </source>
</evidence>
<gene>
    <name evidence="12" type="primary">tmk</name>
    <name evidence="14" type="ORF">SAMN05421779_101695</name>
</gene>
<name>A0A1N7IWR9_9PROT</name>
<evidence type="ECO:0000256" key="12">
    <source>
        <dbReference type="HAMAP-Rule" id="MF_00165"/>
    </source>
</evidence>
<evidence type="ECO:0000256" key="3">
    <source>
        <dbReference type="ARBA" id="ARBA00017144"/>
    </source>
</evidence>
<evidence type="ECO:0000259" key="13">
    <source>
        <dbReference type="Pfam" id="PF02223"/>
    </source>
</evidence>
<keyword evidence="8 12" id="KW-0067">ATP-binding</keyword>
<sequence>MSNGRFITFEGGEGAGKSTQVRRLAEALRARGIDVLTTREPGGSEGAEQIRRLLVEGSADRWDGLTETLLHYAARRDHLRRVIRPALAAGTWVISDRFNDSTRAYQGYGHGLPQGDLAALYQLVSEGLSPDLTIVLDLPVEVGLQRAGLRGGDENRYEGMASAFHQRLRTGFLTIAAAEPERCRVISADQPLDAVHGEIVAVIEQSFKELAAAS</sequence>
<dbReference type="PANTHER" id="PTHR10344">
    <property type="entry name" value="THYMIDYLATE KINASE"/>
    <property type="match status" value="1"/>
</dbReference>
<dbReference type="EMBL" id="FTOA01000001">
    <property type="protein sequence ID" value="SIS41530.1"/>
    <property type="molecule type" value="Genomic_DNA"/>
</dbReference>
<dbReference type="RefSeq" id="WP_076398755.1">
    <property type="nucleotide sequence ID" value="NZ_FTOA01000001.1"/>
</dbReference>
<dbReference type="PANTHER" id="PTHR10344:SF4">
    <property type="entry name" value="UMP-CMP KINASE 2, MITOCHONDRIAL"/>
    <property type="match status" value="1"/>
</dbReference>
<comment type="catalytic activity">
    <reaction evidence="10 12">
        <text>dTMP + ATP = dTDP + ADP</text>
        <dbReference type="Rhea" id="RHEA:13517"/>
        <dbReference type="ChEBI" id="CHEBI:30616"/>
        <dbReference type="ChEBI" id="CHEBI:58369"/>
        <dbReference type="ChEBI" id="CHEBI:63528"/>
        <dbReference type="ChEBI" id="CHEBI:456216"/>
        <dbReference type="EC" id="2.7.4.9"/>
    </reaction>
</comment>
<reference evidence="14 15" key="1">
    <citation type="submission" date="2017-01" db="EMBL/GenBank/DDBJ databases">
        <authorList>
            <person name="Mah S.A."/>
            <person name="Swanson W.J."/>
            <person name="Moy G.W."/>
            <person name="Vacquier V.D."/>
        </authorList>
    </citation>
    <scope>NUCLEOTIDE SEQUENCE [LARGE SCALE GENOMIC DNA]</scope>
    <source>
        <strain evidence="14 15">DSM 11589</strain>
    </source>
</reference>
<evidence type="ECO:0000256" key="11">
    <source>
        <dbReference type="ARBA" id="ARBA00057735"/>
    </source>
</evidence>
<feature type="domain" description="Thymidylate kinase-like" evidence="13">
    <location>
        <begin position="9"/>
        <end position="199"/>
    </location>
</feature>
<evidence type="ECO:0000256" key="6">
    <source>
        <dbReference type="ARBA" id="ARBA00022741"/>
    </source>
</evidence>
<evidence type="ECO:0000256" key="4">
    <source>
        <dbReference type="ARBA" id="ARBA00022679"/>
    </source>
</evidence>
<dbReference type="Proteomes" id="UP000185678">
    <property type="component" value="Unassembled WGS sequence"/>
</dbReference>
<dbReference type="CDD" id="cd01672">
    <property type="entry name" value="TMPK"/>
    <property type="match status" value="1"/>
</dbReference>
<dbReference type="OrthoDB" id="9774907at2"/>
<evidence type="ECO:0000256" key="2">
    <source>
        <dbReference type="ARBA" id="ARBA00012980"/>
    </source>
</evidence>
<dbReference type="InterPro" id="IPR027417">
    <property type="entry name" value="P-loop_NTPase"/>
</dbReference>
<dbReference type="GO" id="GO:0006227">
    <property type="term" value="P:dUDP biosynthetic process"/>
    <property type="evidence" value="ECO:0007669"/>
    <property type="project" value="TreeGrafter"/>
</dbReference>
<keyword evidence="6 12" id="KW-0547">Nucleotide-binding</keyword>
<dbReference type="EC" id="2.7.4.9" evidence="2 12"/>
<keyword evidence="15" id="KW-1185">Reference proteome</keyword>
<dbReference type="GO" id="GO:0005829">
    <property type="term" value="C:cytosol"/>
    <property type="evidence" value="ECO:0007669"/>
    <property type="project" value="TreeGrafter"/>
</dbReference>
<dbReference type="InterPro" id="IPR018095">
    <property type="entry name" value="Thymidylate_kin_CS"/>
</dbReference>
<evidence type="ECO:0000256" key="5">
    <source>
        <dbReference type="ARBA" id="ARBA00022727"/>
    </source>
</evidence>
<keyword evidence="5 12" id="KW-0545">Nucleotide biosynthesis</keyword>
<evidence type="ECO:0000313" key="15">
    <source>
        <dbReference type="Proteomes" id="UP000185678"/>
    </source>
</evidence>
<dbReference type="HAMAP" id="MF_00165">
    <property type="entry name" value="Thymidylate_kinase"/>
    <property type="match status" value="1"/>
</dbReference>
<dbReference type="SUPFAM" id="SSF52540">
    <property type="entry name" value="P-loop containing nucleoside triphosphate hydrolases"/>
    <property type="match status" value="1"/>
</dbReference>
<comment type="function">
    <text evidence="11 12">Phosphorylation of dTMP to form dTDP in both de novo and salvage pathways of dTTP synthesis.</text>
</comment>
<evidence type="ECO:0000313" key="14">
    <source>
        <dbReference type="EMBL" id="SIS41530.1"/>
    </source>
</evidence>
<dbReference type="STRING" id="80876.SAMN05421779_101695"/>
<dbReference type="InterPro" id="IPR018094">
    <property type="entry name" value="Thymidylate_kinase"/>
</dbReference>
<protein>
    <recommendedName>
        <fullName evidence="3 12">Thymidylate kinase</fullName>
        <ecNumber evidence="2 12">2.7.4.9</ecNumber>
    </recommendedName>
    <alternativeName>
        <fullName evidence="9 12">dTMP kinase</fullName>
    </alternativeName>
</protein>
<dbReference type="Pfam" id="PF02223">
    <property type="entry name" value="Thymidylate_kin"/>
    <property type="match status" value="1"/>
</dbReference>
<dbReference type="GO" id="GO:0006235">
    <property type="term" value="P:dTTP biosynthetic process"/>
    <property type="evidence" value="ECO:0007669"/>
    <property type="project" value="UniProtKB-UniRule"/>
</dbReference>
<evidence type="ECO:0000256" key="8">
    <source>
        <dbReference type="ARBA" id="ARBA00022840"/>
    </source>
</evidence>
<evidence type="ECO:0000256" key="10">
    <source>
        <dbReference type="ARBA" id="ARBA00048743"/>
    </source>
</evidence>
<evidence type="ECO:0000256" key="1">
    <source>
        <dbReference type="ARBA" id="ARBA00009776"/>
    </source>
</evidence>
<keyword evidence="7 12" id="KW-0418">Kinase</keyword>
<feature type="binding site" evidence="12">
    <location>
        <begin position="11"/>
        <end position="18"/>
    </location>
    <ligand>
        <name>ATP</name>
        <dbReference type="ChEBI" id="CHEBI:30616"/>
    </ligand>
</feature>
<dbReference type="AlphaFoldDB" id="A0A1N7IWR9"/>
<dbReference type="GO" id="GO:0006233">
    <property type="term" value="P:dTDP biosynthetic process"/>
    <property type="evidence" value="ECO:0007669"/>
    <property type="project" value="InterPro"/>
</dbReference>
<dbReference type="GO" id="GO:0005524">
    <property type="term" value="F:ATP binding"/>
    <property type="evidence" value="ECO:0007669"/>
    <property type="project" value="UniProtKB-UniRule"/>
</dbReference>
<dbReference type="FunFam" id="3.40.50.300:FF:000225">
    <property type="entry name" value="Thymidylate kinase"/>
    <property type="match status" value="1"/>
</dbReference>
<keyword evidence="4 12" id="KW-0808">Transferase</keyword>
<dbReference type="InterPro" id="IPR039430">
    <property type="entry name" value="Thymidylate_kin-like_dom"/>
</dbReference>
<dbReference type="PROSITE" id="PS01331">
    <property type="entry name" value="THYMIDYLATE_KINASE"/>
    <property type="match status" value="1"/>
</dbReference>
<dbReference type="GO" id="GO:0004798">
    <property type="term" value="F:dTMP kinase activity"/>
    <property type="evidence" value="ECO:0007669"/>
    <property type="project" value="UniProtKB-UniRule"/>
</dbReference>
<comment type="similarity">
    <text evidence="1 12">Belongs to the thymidylate kinase family.</text>
</comment>
<accession>A0A1N7IWR9</accession>
<organism evidence="14 15">
    <name type="scientific">Insolitispirillum peregrinum</name>
    <dbReference type="NCBI Taxonomy" id="80876"/>
    <lineage>
        <taxon>Bacteria</taxon>
        <taxon>Pseudomonadati</taxon>
        <taxon>Pseudomonadota</taxon>
        <taxon>Alphaproteobacteria</taxon>
        <taxon>Rhodospirillales</taxon>
        <taxon>Novispirillaceae</taxon>
        <taxon>Insolitispirillum</taxon>
    </lineage>
</organism>
<dbReference type="Gene3D" id="3.40.50.300">
    <property type="entry name" value="P-loop containing nucleotide triphosphate hydrolases"/>
    <property type="match status" value="1"/>
</dbReference>
<proteinExistence type="inferred from homology"/>
<evidence type="ECO:0000256" key="9">
    <source>
        <dbReference type="ARBA" id="ARBA00029962"/>
    </source>
</evidence>
<dbReference type="NCBIfam" id="TIGR00041">
    <property type="entry name" value="DTMP_kinase"/>
    <property type="match status" value="1"/>
</dbReference>